<protein>
    <submittedName>
        <fullName evidence="2">Uncharacterized protein</fullName>
    </submittedName>
</protein>
<dbReference type="GeneID" id="110239302"/>
<reference evidence="2" key="1">
    <citation type="submission" date="2022-11" db="UniProtKB">
        <authorList>
            <consortium name="EnsemblMetazoa"/>
        </authorList>
    </citation>
    <scope>IDENTIFICATION</scope>
</reference>
<sequence>MGCGASTTATKEQNGSPVLTRIKDEPKDSPKDSNYAESGPCTNKERPNNSATTEPSLSAPVGKWQEKDVISWAKKIGLSQRVKVEAFSQFNGDLLIELWKLKQECPTVYYSALERDLAMAGQMDILKFNRALSACMTN</sequence>
<feature type="compositionally biased region" description="Polar residues" evidence="1">
    <location>
        <begin position="1"/>
        <end position="17"/>
    </location>
</feature>
<feature type="compositionally biased region" description="Basic and acidic residues" evidence="1">
    <location>
        <begin position="21"/>
        <end position="31"/>
    </location>
</feature>
<keyword evidence="3" id="KW-1185">Reference proteome</keyword>
<evidence type="ECO:0000256" key="1">
    <source>
        <dbReference type="SAM" id="MobiDB-lite"/>
    </source>
</evidence>
<name>A0A913X8Q9_EXADI</name>
<dbReference type="KEGG" id="epa:110239302"/>
<evidence type="ECO:0000313" key="3">
    <source>
        <dbReference type="Proteomes" id="UP000887567"/>
    </source>
</evidence>
<dbReference type="InterPro" id="IPR013761">
    <property type="entry name" value="SAM/pointed_sf"/>
</dbReference>
<dbReference type="Proteomes" id="UP000887567">
    <property type="component" value="Unplaced"/>
</dbReference>
<organism evidence="2 3">
    <name type="scientific">Exaiptasia diaphana</name>
    <name type="common">Tropical sea anemone</name>
    <name type="synonym">Aiptasia pulchella</name>
    <dbReference type="NCBI Taxonomy" id="2652724"/>
    <lineage>
        <taxon>Eukaryota</taxon>
        <taxon>Metazoa</taxon>
        <taxon>Cnidaria</taxon>
        <taxon>Anthozoa</taxon>
        <taxon>Hexacorallia</taxon>
        <taxon>Actiniaria</taxon>
        <taxon>Aiptasiidae</taxon>
        <taxon>Exaiptasia</taxon>
    </lineage>
</organism>
<feature type="region of interest" description="Disordered" evidence="1">
    <location>
        <begin position="1"/>
        <end position="61"/>
    </location>
</feature>
<dbReference type="Gene3D" id="1.10.150.50">
    <property type="entry name" value="Transcription Factor, Ets-1"/>
    <property type="match status" value="1"/>
</dbReference>
<proteinExistence type="predicted"/>
<accession>A0A913X8Q9</accession>
<dbReference type="RefSeq" id="XP_020900671.1">
    <property type="nucleotide sequence ID" value="XM_021045012.2"/>
</dbReference>
<evidence type="ECO:0000313" key="2">
    <source>
        <dbReference type="EnsemblMetazoa" id="XP_020900671.1"/>
    </source>
</evidence>
<dbReference type="AlphaFoldDB" id="A0A913X8Q9"/>
<dbReference type="EnsemblMetazoa" id="XM_021045012.2">
    <property type="protein sequence ID" value="XP_020900671.1"/>
    <property type="gene ID" value="LOC110239302"/>
</dbReference>